<protein>
    <submittedName>
        <fullName evidence="1">Uncharacterized protein</fullName>
    </submittedName>
</protein>
<name>A0A7W7Y8V4_9BACT</name>
<dbReference type="AlphaFoldDB" id="A0A7W7Y8V4"/>
<evidence type="ECO:0000313" key="1">
    <source>
        <dbReference type="EMBL" id="MBB5031557.1"/>
    </source>
</evidence>
<dbReference type="RefSeq" id="WP_184338502.1">
    <property type="nucleotide sequence ID" value="NZ_JACHIG010000002.1"/>
</dbReference>
<proteinExistence type="predicted"/>
<dbReference type="EMBL" id="JACHIG010000002">
    <property type="protein sequence ID" value="MBB5031557.1"/>
    <property type="molecule type" value="Genomic_DNA"/>
</dbReference>
<dbReference type="Proteomes" id="UP000590740">
    <property type="component" value="Unassembled WGS sequence"/>
</dbReference>
<sequence length="62" mass="6913">MNEREQDENRIQKLVVEGACYPMAMMLWQHLLPDSAKVAASGLYGSPLSFSSLEEREGDADP</sequence>
<comment type="caution">
    <text evidence="1">The sequence shown here is derived from an EMBL/GenBank/DDBJ whole genome shotgun (WGS) entry which is preliminary data.</text>
</comment>
<evidence type="ECO:0000313" key="2">
    <source>
        <dbReference type="Proteomes" id="UP000590740"/>
    </source>
</evidence>
<accession>A0A7W7Y8V4</accession>
<reference evidence="1 2" key="1">
    <citation type="submission" date="2020-08" db="EMBL/GenBank/DDBJ databases">
        <title>Genomic Encyclopedia of Type Strains, Phase IV (KMG-IV): sequencing the most valuable type-strain genomes for metagenomic binning, comparative biology and taxonomic classification.</title>
        <authorList>
            <person name="Goeker M."/>
        </authorList>
    </citation>
    <scope>NUCLEOTIDE SEQUENCE [LARGE SCALE GENOMIC DNA]</scope>
    <source>
        <strain evidence="1 2">DSM 12252</strain>
    </source>
</reference>
<gene>
    <name evidence="1" type="ORF">HNQ65_001125</name>
</gene>
<organism evidence="1 2">
    <name type="scientific">Prosthecobacter vanneervenii</name>
    <dbReference type="NCBI Taxonomy" id="48466"/>
    <lineage>
        <taxon>Bacteria</taxon>
        <taxon>Pseudomonadati</taxon>
        <taxon>Verrucomicrobiota</taxon>
        <taxon>Verrucomicrobiia</taxon>
        <taxon>Verrucomicrobiales</taxon>
        <taxon>Verrucomicrobiaceae</taxon>
        <taxon>Prosthecobacter</taxon>
    </lineage>
</organism>
<keyword evidence="2" id="KW-1185">Reference proteome</keyword>